<comment type="subcellular location">
    <subcellularLocation>
        <location evidence="1 8">Nucleus</location>
        <location evidence="1 8">Nucleolus</location>
    </subcellularLocation>
</comment>
<feature type="compositionally biased region" description="Low complexity" evidence="9">
    <location>
        <begin position="645"/>
        <end position="655"/>
    </location>
</feature>
<dbReference type="HAMAP" id="MF_03163">
    <property type="entry name" value="RNA_methyltr_E_SPB1"/>
    <property type="match status" value="1"/>
</dbReference>
<feature type="region of interest" description="Disordered" evidence="9">
    <location>
        <begin position="673"/>
        <end position="698"/>
    </location>
</feature>
<dbReference type="GO" id="GO:0008650">
    <property type="term" value="F:rRNA (uridine-2'-O-)-methyltransferase activity"/>
    <property type="evidence" value="ECO:0007669"/>
    <property type="project" value="TreeGrafter"/>
</dbReference>
<evidence type="ECO:0000256" key="4">
    <source>
        <dbReference type="ARBA" id="ARBA00022603"/>
    </source>
</evidence>
<evidence type="ECO:0000259" key="11">
    <source>
        <dbReference type="Pfam" id="PF07780"/>
    </source>
</evidence>
<evidence type="ECO:0000256" key="6">
    <source>
        <dbReference type="ARBA" id="ARBA00022691"/>
    </source>
</evidence>
<gene>
    <name evidence="13" type="ORF">Glove_391g3</name>
</gene>
<keyword evidence="6 8" id="KW-0949">S-adenosyl-L-methionine</keyword>
<sequence length="935" mass="107577">MGKKTKKTAKGRLDKYYHLAKDQGYRARSAFKLIQLNKKYNFLEKSKCLIDLCAAPGSWLQVANKYMPAASLIIGVDLVPIKPISNIITFQEDITSEKCRSKLRNELKNWKADVILHDGAPNVGISWLQDAFSQSELTLKALRLAVEFLNKGGTFLTKIFRSKDYNNLIWIFNQLFGKVEATKPASSRNVSAEIFVICRDYLAPKKIDPKFLDPRSVFQDIDVGSTSKSIDILHPEKKRRNRDGYEDGEYLLYKEIPISEFINSDDPIKILGSASKLKFDDKIKELLNHELTTEEIKACCEDLKVLSRKEFKSLLKWRNAFRKPSQKSDNNENNDNVKIDTKIDEKQDIQEELDKLTEDERIRRKRLRKKANEKRQKNITRMQLKMISPTDIALDNEGGVDDNSLFNLKQIDKSGALKKIRKGDMNLILDQGDNQDDDIVVDIQNKDQQHKHVVNDDITYLEEELDELYEQYTERKAERDAKYRVKKLRTKENDYNDDALDIKSDKDDDDDSDIGNSPEMMQGYDDSSSDSDNDSESSSEKQQSNIKINNEKFKKKKISKLITDLNENENDVDGKIKMSDGLSKRATLFFDNPVFKDILKSDQAKFREQSVKIADNNSNSKEKTKIINKPISDNDSNSKEETKIINKSISDNNSNSREETKIIDKSIETKVQENLSKKEKSKAQKNLSGKENNISQPNCSLKRKVDEIEDNCEDEIEIVPLEKDDGNIWDPNKIDENEIKMKKAQKIGLVTPEAINLAQQLVNRKKTKQELIDDGFRRYTFNDREGLPSWFLDDEKKHNVPNLPITKEAVEAFKERMKALNARPIKKIAEAKARKKFKAFKKLAKFQKKTDAIVETSDMTEKEKAQTISNMVGKLKKPKKKEVKVVVAKGTSKGKKGRPKGVKGRYKMVDARMKKEGRALKRIDKKNGSKKRQKR</sequence>
<feature type="compositionally biased region" description="Basic and acidic residues" evidence="9">
    <location>
        <begin position="907"/>
        <end position="927"/>
    </location>
</feature>
<keyword evidence="5 8" id="KW-0808">Transferase</keyword>
<feature type="binding site" evidence="8">
    <location>
        <position position="59"/>
    </location>
    <ligand>
        <name>S-adenosyl-L-methionine</name>
        <dbReference type="ChEBI" id="CHEBI:59789"/>
    </ligand>
</feature>
<feature type="binding site" evidence="8">
    <location>
        <position position="93"/>
    </location>
    <ligand>
        <name>S-adenosyl-L-methionine</name>
        <dbReference type="ChEBI" id="CHEBI:59789"/>
    </ligand>
</feature>
<evidence type="ECO:0000256" key="7">
    <source>
        <dbReference type="ARBA" id="ARBA00023242"/>
    </source>
</evidence>
<feature type="region of interest" description="Disordered" evidence="9">
    <location>
        <begin position="612"/>
        <end position="661"/>
    </location>
</feature>
<dbReference type="Pfam" id="PF07780">
    <property type="entry name" value="Spb1_C"/>
    <property type="match status" value="1"/>
</dbReference>
<dbReference type="EMBL" id="PQFF01000349">
    <property type="protein sequence ID" value="RHZ57255.1"/>
    <property type="molecule type" value="Genomic_DNA"/>
</dbReference>
<evidence type="ECO:0000256" key="1">
    <source>
        <dbReference type="ARBA" id="ARBA00004604"/>
    </source>
</evidence>
<keyword evidence="14" id="KW-1185">Reference proteome</keyword>
<feature type="domain" description="Ribosomal RNA methyltransferase SPB1-like C-terminal" evidence="11">
    <location>
        <begin position="711"/>
        <end position="925"/>
    </location>
</feature>
<feature type="compositionally biased region" description="Basic residues" evidence="9">
    <location>
        <begin position="892"/>
        <end position="906"/>
    </location>
</feature>
<dbReference type="OrthoDB" id="1287559at2759"/>
<dbReference type="SUPFAM" id="SSF53335">
    <property type="entry name" value="S-adenosyl-L-methionine-dependent methyltransferases"/>
    <property type="match status" value="1"/>
</dbReference>
<feature type="compositionally biased region" description="Polar residues" evidence="9">
    <location>
        <begin position="684"/>
        <end position="698"/>
    </location>
</feature>
<dbReference type="Proteomes" id="UP000266861">
    <property type="component" value="Unassembled WGS sequence"/>
</dbReference>
<evidence type="ECO:0000259" key="10">
    <source>
        <dbReference type="Pfam" id="PF01728"/>
    </source>
</evidence>
<dbReference type="PANTHER" id="PTHR10920">
    <property type="entry name" value="RIBOSOMAL RNA METHYLTRANSFERASE"/>
    <property type="match status" value="1"/>
</dbReference>
<feature type="domain" description="Ribosomal RNA methyltransferase FtsJ" evidence="10">
    <location>
        <begin position="25"/>
        <end position="201"/>
    </location>
</feature>
<feature type="binding site" evidence="8">
    <location>
        <position position="77"/>
    </location>
    <ligand>
        <name>S-adenosyl-L-methionine</name>
        <dbReference type="ChEBI" id="CHEBI:59789"/>
    </ligand>
</feature>
<dbReference type="GO" id="GO:0016435">
    <property type="term" value="F:rRNA (guanine) methyltransferase activity"/>
    <property type="evidence" value="ECO:0007669"/>
    <property type="project" value="TreeGrafter"/>
</dbReference>
<dbReference type="InterPro" id="IPR015507">
    <property type="entry name" value="rRNA-MeTfrase_E"/>
</dbReference>
<organism evidence="13 14">
    <name type="scientific">Diversispora epigaea</name>
    <dbReference type="NCBI Taxonomy" id="1348612"/>
    <lineage>
        <taxon>Eukaryota</taxon>
        <taxon>Fungi</taxon>
        <taxon>Fungi incertae sedis</taxon>
        <taxon>Mucoromycota</taxon>
        <taxon>Glomeromycotina</taxon>
        <taxon>Glomeromycetes</taxon>
        <taxon>Diversisporales</taxon>
        <taxon>Diversisporaceae</taxon>
        <taxon>Diversispora</taxon>
    </lineage>
</organism>
<evidence type="ECO:0000313" key="13">
    <source>
        <dbReference type="EMBL" id="RHZ57255.1"/>
    </source>
</evidence>
<feature type="binding site" evidence="8">
    <location>
        <position position="118"/>
    </location>
    <ligand>
        <name>S-adenosyl-L-methionine</name>
        <dbReference type="ChEBI" id="CHEBI:59789"/>
    </ligand>
</feature>
<dbReference type="GO" id="GO:0005730">
    <property type="term" value="C:nucleolus"/>
    <property type="evidence" value="ECO:0007669"/>
    <property type="project" value="UniProtKB-SubCell"/>
</dbReference>
<feature type="active site" description="Proton acceptor" evidence="8">
    <location>
        <position position="158"/>
    </location>
</feature>
<evidence type="ECO:0000256" key="3">
    <source>
        <dbReference type="ARBA" id="ARBA00022552"/>
    </source>
</evidence>
<dbReference type="GO" id="GO:0030687">
    <property type="term" value="C:preribosome, large subunit precursor"/>
    <property type="evidence" value="ECO:0007669"/>
    <property type="project" value="TreeGrafter"/>
</dbReference>
<protein>
    <submittedName>
        <fullName evidence="13">Uncharacterized protein</fullName>
    </submittedName>
</protein>
<evidence type="ECO:0000259" key="12">
    <source>
        <dbReference type="Pfam" id="PF11861"/>
    </source>
</evidence>
<comment type="similarity">
    <text evidence="8">Belongs to the class I-like SAM-binding methyltransferase superfamily. RNA methyltransferase RlmE family. SPB1 subfamily.</text>
</comment>
<feature type="binding site" evidence="8">
    <location>
        <position position="57"/>
    </location>
    <ligand>
        <name>S-adenosyl-L-methionine</name>
        <dbReference type="ChEBI" id="CHEBI:59789"/>
    </ligand>
</feature>
<dbReference type="Pfam" id="PF11861">
    <property type="entry name" value="DUF3381"/>
    <property type="match status" value="1"/>
</dbReference>
<evidence type="ECO:0000256" key="8">
    <source>
        <dbReference type="HAMAP-Rule" id="MF_03163"/>
    </source>
</evidence>
<feature type="region of interest" description="Disordered" evidence="9">
    <location>
        <begin position="498"/>
        <end position="551"/>
    </location>
</feature>
<dbReference type="InterPro" id="IPR050082">
    <property type="entry name" value="RNA_methyltr_RlmE"/>
</dbReference>
<dbReference type="Gene3D" id="3.40.50.150">
    <property type="entry name" value="Vaccinia Virus protein VP39"/>
    <property type="match status" value="1"/>
</dbReference>
<dbReference type="FunFam" id="3.40.50.150:FF:000004">
    <property type="entry name" value="AdoMet-dependent rRNA methyltransferase SPB1"/>
    <property type="match status" value="1"/>
</dbReference>
<feature type="domain" description="DUF3381" evidence="12">
    <location>
        <begin position="235"/>
        <end position="381"/>
    </location>
</feature>
<dbReference type="InterPro" id="IPR028589">
    <property type="entry name" value="SPB1-like"/>
</dbReference>
<dbReference type="GO" id="GO:0000466">
    <property type="term" value="P:maturation of 5.8S rRNA from tricistronic rRNA transcript (SSU-rRNA, 5.8S rRNA, LSU-rRNA)"/>
    <property type="evidence" value="ECO:0007669"/>
    <property type="project" value="TreeGrafter"/>
</dbReference>
<feature type="compositionally biased region" description="Acidic residues" evidence="9">
    <location>
        <begin position="527"/>
        <end position="537"/>
    </location>
</feature>
<keyword evidence="7 8" id="KW-0539">Nucleus</keyword>
<dbReference type="AlphaFoldDB" id="A0A397H270"/>
<dbReference type="InterPro" id="IPR002877">
    <property type="entry name" value="RNA_MeTrfase_FtsJ_dom"/>
</dbReference>
<dbReference type="HAMAP" id="MF_01547">
    <property type="entry name" value="RNA_methyltr_E"/>
    <property type="match status" value="1"/>
</dbReference>
<feature type="region of interest" description="Disordered" evidence="9">
    <location>
        <begin position="874"/>
        <end position="935"/>
    </location>
</feature>
<keyword evidence="4 8" id="KW-0489">Methyltransferase</keyword>
<keyword evidence="8" id="KW-0175">Coiled coil</keyword>
<reference evidence="13 14" key="1">
    <citation type="submission" date="2018-08" db="EMBL/GenBank/DDBJ databases">
        <title>Genome and evolution of the arbuscular mycorrhizal fungus Diversispora epigaea (formerly Glomus versiforme) and its bacterial endosymbionts.</title>
        <authorList>
            <person name="Sun X."/>
            <person name="Fei Z."/>
            <person name="Harrison M."/>
        </authorList>
    </citation>
    <scope>NUCLEOTIDE SEQUENCE [LARGE SCALE GENOMIC DNA]</scope>
    <source>
        <strain evidence="13 14">IT104</strain>
    </source>
</reference>
<dbReference type="InterPro" id="IPR012920">
    <property type="entry name" value="rRNA_MeTfrase_SPB1-like_C"/>
</dbReference>
<feature type="compositionally biased region" description="Basic and acidic residues" evidence="9">
    <location>
        <begin position="673"/>
        <end position="682"/>
    </location>
</feature>
<keyword evidence="3 8" id="KW-0698">rRNA processing</keyword>
<comment type="caution">
    <text evidence="13">The sequence shown here is derived from an EMBL/GenBank/DDBJ whole genome shotgun (WGS) entry which is preliminary data.</text>
</comment>
<evidence type="ECO:0000256" key="2">
    <source>
        <dbReference type="ARBA" id="ARBA00022517"/>
    </source>
</evidence>
<name>A0A397H270_9GLOM</name>
<dbReference type="GO" id="GO:0000463">
    <property type="term" value="P:maturation of LSU-rRNA from tricistronic rRNA transcript (SSU-rRNA, 5.8S rRNA, LSU-rRNA)"/>
    <property type="evidence" value="ECO:0007669"/>
    <property type="project" value="TreeGrafter"/>
</dbReference>
<dbReference type="InterPro" id="IPR029063">
    <property type="entry name" value="SAM-dependent_MTases_sf"/>
</dbReference>
<evidence type="ECO:0000313" key="14">
    <source>
        <dbReference type="Proteomes" id="UP000266861"/>
    </source>
</evidence>
<keyword evidence="2 8" id="KW-0690">Ribosome biogenesis</keyword>
<dbReference type="Pfam" id="PF01728">
    <property type="entry name" value="FtsJ"/>
    <property type="match status" value="1"/>
</dbReference>
<feature type="coiled-coil region" evidence="8">
    <location>
        <begin position="339"/>
        <end position="377"/>
    </location>
</feature>
<accession>A0A397H270</accession>
<dbReference type="InterPro" id="IPR024576">
    <property type="entry name" value="rRNA_MeTfrase_Spb1_DUF3381"/>
</dbReference>
<dbReference type="STRING" id="1348612.A0A397H270"/>
<proteinExistence type="inferred from homology"/>
<dbReference type="PANTHER" id="PTHR10920:SF13">
    <property type="entry name" value="PRE-RRNA 2'-O-RIBOSE RNA METHYLTRANSFERASE FTSJ3"/>
    <property type="match status" value="1"/>
</dbReference>
<evidence type="ECO:0000256" key="9">
    <source>
        <dbReference type="SAM" id="MobiDB-lite"/>
    </source>
</evidence>
<evidence type="ECO:0000256" key="5">
    <source>
        <dbReference type="ARBA" id="ARBA00022679"/>
    </source>
</evidence>